<name>A0AAW2LW47_9LAMI</name>
<reference evidence="2" key="1">
    <citation type="submission" date="2020-06" db="EMBL/GenBank/DDBJ databases">
        <authorList>
            <person name="Li T."/>
            <person name="Hu X."/>
            <person name="Zhang T."/>
            <person name="Song X."/>
            <person name="Zhang H."/>
            <person name="Dai N."/>
            <person name="Sheng W."/>
            <person name="Hou X."/>
            <person name="Wei L."/>
        </authorList>
    </citation>
    <scope>NUCLEOTIDE SEQUENCE</scope>
    <source>
        <strain evidence="2">G01</strain>
        <tissue evidence="2">Leaf</tissue>
    </source>
</reference>
<dbReference type="Pfam" id="PF22936">
    <property type="entry name" value="Pol_BBD"/>
    <property type="match status" value="1"/>
</dbReference>
<evidence type="ECO:0000313" key="2">
    <source>
        <dbReference type="EMBL" id="KAL0322512.1"/>
    </source>
</evidence>
<feature type="domain" description="Retrovirus-related Pol polyprotein from transposon TNT 1-94-like beta-barrel" evidence="1">
    <location>
        <begin position="77"/>
        <end position="121"/>
    </location>
</feature>
<comment type="caution">
    <text evidence="2">The sequence shown here is derived from an EMBL/GenBank/DDBJ whole genome shotgun (WGS) entry which is preliminary data.</text>
</comment>
<dbReference type="InterPro" id="IPR054722">
    <property type="entry name" value="PolX-like_BBD"/>
</dbReference>
<accession>A0AAW2LW47</accession>
<reference evidence="2" key="2">
    <citation type="journal article" date="2024" name="Plant">
        <title>Genomic evolution and insights into agronomic trait innovations of Sesamum species.</title>
        <authorList>
            <person name="Miao H."/>
            <person name="Wang L."/>
            <person name="Qu L."/>
            <person name="Liu H."/>
            <person name="Sun Y."/>
            <person name="Le M."/>
            <person name="Wang Q."/>
            <person name="Wei S."/>
            <person name="Zheng Y."/>
            <person name="Lin W."/>
            <person name="Duan Y."/>
            <person name="Cao H."/>
            <person name="Xiong S."/>
            <person name="Wang X."/>
            <person name="Wei L."/>
            <person name="Li C."/>
            <person name="Ma Q."/>
            <person name="Ju M."/>
            <person name="Zhao R."/>
            <person name="Li G."/>
            <person name="Mu C."/>
            <person name="Tian Q."/>
            <person name="Mei H."/>
            <person name="Zhang T."/>
            <person name="Gao T."/>
            <person name="Zhang H."/>
        </authorList>
    </citation>
    <scope>NUCLEOTIDE SEQUENCE</scope>
    <source>
        <strain evidence="2">G01</strain>
    </source>
</reference>
<dbReference type="EMBL" id="JACGWK010000012">
    <property type="protein sequence ID" value="KAL0322512.1"/>
    <property type="molecule type" value="Genomic_DNA"/>
</dbReference>
<evidence type="ECO:0000259" key="1">
    <source>
        <dbReference type="Pfam" id="PF22936"/>
    </source>
</evidence>
<proteinExistence type="predicted"/>
<protein>
    <recommendedName>
        <fullName evidence="1">Retrovirus-related Pol polyprotein from transposon TNT 1-94-like beta-barrel domain-containing protein</fullName>
    </recommendedName>
</protein>
<sequence length="127" mass="13762">MVVYWTWEMIRMGREKGTNAVANAVQTSAASGASTTLTPQDKASLVSTLIDDQWATVLAVANLQDKGTAKEKVSGQWILDFGASHHMIGNKHLMMDLDDILPTSIGFPNGRCTNAVKKGFVILGERL</sequence>
<organism evidence="2">
    <name type="scientific">Sesamum angustifolium</name>
    <dbReference type="NCBI Taxonomy" id="2727405"/>
    <lineage>
        <taxon>Eukaryota</taxon>
        <taxon>Viridiplantae</taxon>
        <taxon>Streptophyta</taxon>
        <taxon>Embryophyta</taxon>
        <taxon>Tracheophyta</taxon>
        <taxon>Spermatophyta</taxon>
        <taxon>Magnoliopsida</taxon>
        <taxon>eudicotyledons</taxon>
        <taxon>Gunneridae</taxon>
        <taxon>Pentapetalae</taxon>
        <taxon>asterids</taxon>
        <taxon>lamiids</taxon>
        <taxon>Lamiales</taxon>
        <taxon>Pedaliaceae</taxon>
        <taxon>Sesamum</taxon>
    </lineage>
</organism>
<dbReference type="AlphaFoldDB" id="A0AAW2LW47"/>
<gene>
    <name evidence="2" type="ORF">Sangu_1870500</name>
</gene>